<evidence type="ECO:0000256" key="6">
    <source>
        <dbReference type="ARBA" id="ARBA00022490"/>
    </source>
</evidence>
<dbReference type="Proteomes" id="UP001652625">
    <property type="component" value="Chromosome 12"/>
</dbReference>
<dbReference type="InterPro" id="IPR011989">
    <property type="entry name" value="ARM-like"/>
</dbReference>
<organism evidence="11 12">
    <name type="scientific">Hydra vulgaris</name>
    <name type="common">Hydra</name>
    <name type="synonym">Hydra attenuata</name>
    <dbReference type="NCBI Taxonomy" id="6087"/>
    <lineage>
        <taxon>Eukaryota</taxon>
        <taxon>Metazoa</taxon>
        <taxon>Cnidaria</taxon>
        <taxon>Hydrozoa</taxon>
        <taxon>Hydroidolina</taxon>
        <taxon>Anthoathecata</taxon>
        <taxon>Aplanulata</taxon>
        <taxon>Hydridae</taxon>
        <taxon>Hydra</taxon>
    </lineage>
</organism>
<dbReference type="InterPro" id="IPR005043">
    <property type="entry name" value="XPO2_C"/>
</dbReference>
<evidence type="ECO:0000256" key="1">
    <source>
        <dbReference type="ARBA" id="ARBA00004123"/>
    </source>
</evidence>
<evidence type="ECO:0000256" key="9">
    <source>
        <dbReference type="ARBA" id="ARBA00030693"/>
    </source>
</evidence>
<dbReference type="Pfam" id="PF08506">
    <property type="entry name" value="Cse1"/>
    <property type="match status" value="1"/>
</dbReference>
<dbReference type="InterPro" id="IPR001494">
    <property type="entry name" value="Importin-beta_N"/>
</dbReference>
<evidence type="ECO:0000256" key="2">
    <source>
        <dbReference type="ARBA" id="ARBA00004496"/>
    </source>
</evidence>
<accession>A0ABM4D8V4</accession>
<evidence type="ECO:0000313" key="11">
    <source>
        <dbReference type="Proteomes" id="UP001652625"/>
    </source>
</evidence>
<comment type="subcellular location">
    <subcellularLocation>
        <location evidence="2">Cytoplasm</location>
    </subcellularLocation>
    <subcellularLocation>
        <location evidence="1">Nucleus</location>
    </subcellularLocation>
</comment>
<dbReference type="GeneID" id="100205364"/>
<proteinExistence type="inferred from homology"/>
<dbReference type="InterPro" id="IPR013713">
    <property type="entry name" value="XPO2_central"/>
</dbReference>
<dbReference type="InterPro" id="IPR016024">
    <property type="entry name" value="ARM-type_fold"/>
</dbReference>
<dbReference type="PROSITE" id="PS50166">
    <property type="entry name" value="IMPORTIN_B_NT"/>
    <property type="match status" value="1"/>
</dbReference>
<gene>
    <name evidence="12" type="primary">LOC100205364</name>
</gene>
<keyword evidence="11" id="KW-1185">Reference proteome</keyword>
<dbReference type="RefSeq" id="XP_065670766.1">
    <property type="nucleotide sequence ID" value="XM_065814694.1"/>
</dbReference>
<comment type="similarity">
    <text evidence="3">Belongs to the XPO2/CSE1 family.</text>
</comment>
<keyword evidence="7" id="KW-0653">Protein transport</keyword>
<evidence type="ECO:0000256" key="3">
    <source>
        <dbReference type="ARBA" id="ARBA00008669"/>
    </source>
</evidence>
<dbReference type="Pfam" id="PF03378">
    <property type="entry name" value="CAS_CSE1"/>
    <property type="match status" value="1"/>
</dbReference>
<evidence type="ECO:0000256" key="8">
    <source>
        <dbReference type="ARBA" id="ARBA00023242"/>
    </source>
</evidence>
<keyword evidence="6" id="KW-0963">Cytoplasm</keyword>
<name>A0ABM4D8V4_HYDVU</name>
<dbReference type="Gene3D" id="1.25.10.10">
    <property type="entry name" value="Leucine-rich Repeat Variant"/>
    <property type="match status" value="1"/>
</dbReference>
<evidence type="ECO:0000256" key="7">
    <source>
        <dbReference type="ARBA" id="ARBA00022927"/>
    </source>
</evidence>
<dbReference type="SUPFAM" id="SSF48371">
    <property type="entry name" value="ARM repeat"/>
    <property type="match status" value="1"/>
</dbReference>
<dbReference type="Pfam" id="PF03810">
    <property type="entry name" value="IBN_N"/>
    <property type="match status" value="1"/>
</dbReference>
<dbReference type="PANTHER" id="PTHR10997:SF8">
    <property type="entry name" value="EXPORTIN-2"/>
    <property type="match status" value="1"/>
</dbReference>
<sequence>MADAKQLEQLSQVLQYTLSAEKSERKQAESYLESVESTANYGVLLLQILTASTASDVIRTAAAVTFKNFVKRNWRVIEGESSKISDVDRDLIKTNIVQLMLNSPSSIQKQLSDAISFIGREDFPEKWKNLLGDLTHYMKVSDIMDLHIINGVLQTAHSLFKRFRYEFKSQDLWVELKFVLDNFASPLLDLFEAMICRISSLLNNKKELSMIFDILTVICKLFYTLNYQDLPEFFEDNMKRWMEPFHMLIVTPFDILVDKDSDEPGPLEKIRSQICDNVALYAQKYDEEFQAFLPNFVQAIWNLLTSTGSNVKFDMLVSNAIQFLASVCERPHYKDLFSSPGTLQSICQNVIVPNMLFREADEELFEDNPEEYIRKDIEGSDLDTRRRSASDLVRGLCKFYEKEVTDIFSQYVSAMLQQYVQNKNWKSKDTAIYIVTSIAAKKSTSKHGTTDTNSLVNLDGFFNEQIAPDLVSSNIDEYPVLKADAVKYVITFRNILSRDLLYSCFLPLTRLLTSKSKVVHSYAANAIERLLTIKSSTGVPAFTGNDLMPYRDTLFMNLFLVLETPGSLENEYAIKAIMRVCTVVQEGIAPLVPVIISKLSEKLKEVCKNPSKPQFNHYLFESICSLIRGLGSVNQTAVSTIEEALFPVFQIILQTDVTEFLSYVFQVLSLALELRGEGVKGPYMDLFPMLLTPVLWERQGNVPALRKLLQAYVKRGANEIVSTGTLMPLLGVFQKLIASRTNDHEGFYILGSIVEYVPWAAMEANYKQIFMLLFQRLQTSKTTKYVKGFLVFVSLFSGKHTSNVLQTIIDGIQPKLFGMMVEKLFVADLQKISGNIERKICAVGVTKILTEASAMLTEYQDKWVPLLQALIGLFELPEDDTIPDDEHFIDVEDTAGYQTAFSQLAFANKKDQDPFQEIPDPKEYLAKQLYRLSHSQPGKISVLVSKGLNPDATRFLQGYLSRAQVQLA</sequence>
<reference evidence="12" key="1">
    <citation type="submission" date="2025-08" db="UniProtKB">
        <authorList>
            <consortium name="RefSeq"/>
        </authorList>
    </citation>
    <scope>IDENTIFICATION</scope>
</reference>
<dbReference type="PANTHER" id="PTHR10997">
    <property type="entry name" value="IMPORTIN-7, 8, 11"/>
    <property type="match status" value="1"/>
</dbReference>
<evidence type="ECO:0000256" key="4">
    <source>
        <dbReference type="ARBA" id="ARBA00018945"/>
    </source>
</evidence>
<keyword evidence="8" id="KW-0539">Nucleus</keyword>
<keyword evidence="5" id="KW-0813">Transport</keyword>
<dbReference type="SMART" id="SM00913">
    <property type="entry name" value="IBN_N"/>
    <property type="match status" value="1"/>
</dbReference>
<protein>
    <recommendedName>
        <fullName evidence="4">Exportin-2</fullName>
    </recommendedName>
    <alternativeName>
        <fullName evidence="9">Importin-alpha re-exporter</fullName>
    </alternativeName>
</protein>
<evidence type="ECO:0000256" key="5">
    <source>
        <dbReference type="ARBA" id="ARBA00022448"/>
    </source>
</evidence>
<evidence type="ECO:0000259" key="10">
    <source>
        <dbReference type="PROSITE" id="PS50166"/>
    </source>
</evidence>
<evidence type="ECO:0000313" key="12">
    <source>
        <dbReference type="RefSeq" id="XP_065670766.1"/>
    </source>
</evidence>
<feature type="domain" description="Importin N-terminal" evidence="10">
    <location>
        <begin position="28"/>
        <end position="102"/>
    </location>
</feature>